<dbReference type="Pfam" id="PF09332">
    <property type="entry name" value="Mcm10"/>
    <property type="match status" value="1"/>
</dbReference>
<dbReference type="AlphaFoldDB" id="A0A9Q0NBG8"/>
<dbReference type="GO" id="GO:0006270">
    <property type="term" value="P:DNA replication initiation"/>
    <property type="evidence" value="ECO:0007669"/>
    <property type="project" value="InterPro"/>
</dbReference>
<evidence type="ECO:0000256" key="8">
    <source>
        <dbReference type="ARBA" id="ARBA00023242"/>
    </source>
</evidence>
<reference evidence="11" key="1">
    <citation type="submission" date="2022-07" db="EMBL/GenBank/DDBJ databases">
        <authorList>
            <person name="Trinca V."/>
            <person name="Uliana J.V.C."/>
            <person name="Torres T.T."/>
            <person name="Ward R.J."/>
            <person name="Monesi N."/>
        </authorList>
    </citation>
    <scope>NUCLEOTIDE SEQUENCE</scope>
    <source>
        <strain evidence="11">HSMRA1968</strain>
        <tissue evidence="11">Whole embryos</tissue>
    </source>
</reference>
<dbReference type="InterPro" id="IPR015411">
    <property type="entry name" value="Rep_factor_Mcm10_C"/>
</dbReference>
<keyword evidence="4" id="KW-0235">DNA replication</keyword>
<comment type="caution">
    <text evidence="11">The sequence shown here is derived from an EMBL/GenBank/DDBJ whole genome shotgun (WGS) entry which is preliminary data.</text>
</comment>
<evidence type="ECO:0000256" key="6">
    <source>
        <dbReference type="ARBA" id="ARBA00022771"/>
    </source>
</evidence>
<dbReference type="InterPro" id="IPR012340">
    <property type="entry name" value="NA-bd_OB-fold"/>
</dbReference>
<evidence type="ECO:0000256" key="5">
    <source>
        <dbReference type="ARBA" id="ARBA00022723"/>
    </source>
</evidence>
<dbReference type="FunFam" id="2.40.50.140:FF:000174">
    <property type="entry name" value="DNA replication licensing factor mcm10"/>
    <property type="match status" value="1"/>
</dbReference>
<keyword evidence="5" id="KW-0479">Metal-binding</keyword>
<dbReference type="InterPro" id="IPR055065">
    <property type="entry name" value="OB_MCM10"/>
</dbReference>
<dbReference type="GO" id="GO:0043596">
    <property type="term" value="C:nuclear replication fork"/>
    <property type="evidence" value="ECO:0007669"/>
    <property type="project" value="TreeGrafter"/>
</dbReference>
<evidence type="ECO:0000256" key="9">
    <source>
        <dbReference type="SAM" id="MobiDB-lite"/>
    </source>
</evidence>
<feature type="compositionally biased region" description="Low complexity" evidence="9">
    <location>
        <begin position="462"/>
        <end position="476"/>
    </location>
</feature>
<keyword evidence="7" id="KW-0862">Zinc</keyword>
<evidence type="ECO:0000256" key="3">
    <source>
        <dbReference type="ARBA" id="ARBA00017770"/>
    </source>
</evidence>
<feature type="domain" description="Replication factor Mcm10 C-terminal" evidence="10">
    <location>
        <begin position="400"/>
        <end position="694"/>
    </location>
</feature>
<feature type="compositionally biased region" description="Low complexity" evidence="9">
    <location>
        <begin position="36"/>
        <end position="48"/>
    </location>
</feature>
<dbReference type="PANTHER" id="PTHR13454:SF11">
    <property type="entry name" value="PROTEIN MCM10 HOMOLOG"/>
    <property type="match status" value="1"/>
</dbReference>
<dbReference type="Pfam" id="PF24863">
    <property type="entry name" value="zf-CCCH_Mcm10"/>
    <property type="match status" value="1"/>
</dbReference>
<evidence type="ECO:0000313" key="12">
    <source>
        <dbReference type="Proteomes" id="UP001151699"/>
    </source>
</evidence>
<sequence>METNEDLDLFLQEIANTNDATESEPTPNLREDDAFSKALESSASSSSATNKPNSVTSLIHENGADSSDDEDMKNFLEQKYNEYGRGVQAKLKKQNEEKIDLVITREVDQSIKKATPRVAPKHEFPKYNPKPISLSTQSESIYTDPVFGIRIIHPLISSAQIKERMIGRIAVPMSSIRAHLNHFDLSKDWAVAGVIVKKSAVLTSKKGAQYVIWKLSDLRGEIQTISLFLFKNAYKQMWKTAEGMVIAILNPGVFDSKQDKTDEACLSVDNPQKFMILGQSKDLGTCRSRKKNGDMCHAIVNLGVCEHCVYHVKQEYSKMSGRTELQSATSGRGLDALRNKVLGKSEVFYGGQSFLAVPAKKNPKLLAKDRQRLQLLSDQHQSTQILAAKDKDRLNRLGEPKTPQLTSDLSAIVNYNKPVSSKLAAGVDASVSQRLKDLERLKQLEVLNENKISTPPPKQEKSLTTPTRTPTLSRSSFSFEVSASTRQSDLAKAKALEILKKKPIEKSNPNFVKYRGTVEGKKRAHEEVLSRDPSNIKKQKITDDAEKFRKERIQKIMEAKSSHSDLIVEHANEAQEKYFSKQLKKEAMEEKMLNTFEIDCKAVVCLKCKYTAFSSADRCKTEGHPIKVIDAKKRFYQCSDCGNRTATVHRMPQMSCKNCQGSRWQRAAMIKERVAERVGEQLSIRGDEEMFLGSLKGNANINLCVAEA</sequence>
<organism evidence="11 12">
    <name type="scientific">Pseudolycoriella hygida</name>
    <dbReference type="NCBI Taxonomy" id="35572"/>
    <lineage>
        <taxon>Eukaryota</taxon>
        <taxon>Metazoa</taxon>
        <taxon>Ecdysozoa</taxon>
        <taxon>Arthropoda</taxon>
        <taxon>Hexapoda</taxon>
        <taxon>Insecta</taxon>
        <taxon>Pterygota</taxon>
        <taxon>Neoptera</taxon>
        <taxon>Endopterygota</taxon>
        <taxon>Diptera</taxon>
        <taxon>Nematocera</taxon>
        <taxon>Sciaroidea</taxon>
        <taxon>Sciaridae</taxon>
        <taxon>Pseudolycoriella</taxon>
    </lineage>
</organism>
<comment type="similarity">
    <text evidence="2">Belongs to the MCM10 family.</text>
</comment>
<evidence type="ECO:0000313" key="11">
    <source>
        <dbReference type="EMBL" id="KAJ6647008.1"/>
    </source>
</evidence>
<name>A0A9Q0NBG8_9DIPT</name>
<dbReference type="PANTHER" id="PTHR13454">
    <property type="entry name" value="PROTEIN MCM10 HOMOLOG"/>
    <property type="match status" value="1"/>
</dbReference>
<feature type="region of interest" description="Disordered" evidence="9">
    <location>
        <begin position="447"/>
        <end position="476"/>
    </location>
</feature>
<feature type="compositionally biased region" description="Polar residues" evidence="9">
    <location>
        <begin position="16"/>
        <end position="26"/>
    </location>
</feature>
<evidence type="ECO:0000256" key="7">
    <source>
        <dbReference type="ARBA" id="ARBA00022833"/>
    </source>
</evidence>
<evidence type="ECO:0000259" key="10">
    <source>
        <dbReference type="SMART" id="SM01280"/>
    </source>
</evidence>
<dbReference type="InterPro" id="IPR015408">
    <property type="entry name" value="Znf_Mcm10/DnaG"/>
</dbReference>
<gene>
    <name evidence="11" type="primary">Mcm10</name>
    <name evidence="11" type="ORF">Bhyg_02226</name>
</gene>
<keyword evidence="12" id="KW-1185">Reference proteome</keyword>
<dbReference type="InterPro" id="IPR056791">
    <property type="entry name" value="Znf_Mcm10_C"/>
</dbReference>
<dbReference type="Pfam" id="PF09329">
    <property type="entry name" value="zf-primase"/>
    <property type="match status" value="1"/>
</dbReference>
<dbReference type="Proteomes" id="UP001151699">
    <property type="component" value="Chromosome A"/>
</dbReference>
<evidence type="ECO:0000256" key="1">
    <source>
        <dbReference type="ARBA" id="ARBA00004123"/>
    </source>
</evidence>
<dbReference type="OrthoDB" id="273123at2759"/>
<dbReference type="EMBL" id="WJQU01000001">
    <property type="protein sequence ID" value="KAJ6647008.1"/>
    <property type="molecule type" value="Genomic_DNA"/>
</dbReference>
<dbReference type="SMART" id="SM01280">
    <property type="entry name" value="Mcm10"/>
    <property type="match status" value="1"/>
</dbReference>
<keyword evidence="6" id="KW-0863">Zinc-finger</keyword>
<dbReference type="GO" id="GO:0008270">
    <property type="term" value="F:zinc ion binding"/>
    <property type="evidence" value="ECO:0007669"/>
    <property type="project" value="UniProtKB-KW"/>
</dbReference>
<dbReference type="GO" id="GO:0003697">
    <property type="term" value="F:single-stranded DNA binding"/>
    <property type="evidence" value="ECO:0007669"/>
    <property type="project" value="InterPro"/>
</dbReference>
<protein>
    <recommendedName>
        <fullName evidence="3">Protein MCM10 homolog</fullName>
    </recommendedName>
</protein>
<comment type="subcellular location">
    <subcellularLocation>
        <location evidence="1">Nucleus</location>
    </subcellularLocation>
</comment>
<feature type="region of interest" description="Disordered" evidence="9">
    <location>
        <begin position="16"/>
        <end position="70"/>
    </location>
</feature>
<dbReference type="InterPro" id="IPR040184">
    <property type="entry name" value="Mcm10"/>
</dbReference>
<dbReference type="Gene3D" id="2.40.50.140">
    <property type="entry name" value="Nucleic acid-binding proteins"/>
    <property type="match status" value="1"/>
</dbReference>
<dbReference type="Pfam" id="PF22379">
    <property type="entry name" value="OB_MCM10"/>
    <property type="match status" value="1"/>
</dbReference>
<evidence type="ECO:0000256" key="4">
    <source>
        <dbReference type="ARBA" id="ARBA00022705"/>
    </source>
</evidence>
<evidence type="ECO:0000256" key="2">
    <source>
        <dbReference type="ARBA" id="ARBA00009679"/>
    </source>
</evidence>
<feature type="compositionally biased region" description="Polar residues" evidence="9">
    <location>
        <begin position="49"/>
        <end position="59"/>
    </location>
</feature>
<keyword evidence="8" id="KW-0539">Nucleus</keyword>
<dbReference type="GO" id="GO:0003688">
    <property type="term" value="F:DNA replication origin binding"/>
    <property type="evidence" value="ECO:0007669"/>
    <property type="project" value="TreeGrafter"/>
</dbReference>
<proteinExistence type="inferred from homology"/>
<accession>A0A9Q0NBG8</accession>